<reference evidence="1" key="2">
    <citation type="journal article" date="2015" name="Fish Shellfish Immunol.">
        <title>Early steps in the European eel (Anguilla anguilla)-Vibrio vulnificus interaction in the gills: Role of the RtxA13 toxin.</title>
        <authorList>
            <person name="Callol A."/>
            <person name="Pajuelo D."/>
            <person name="Ebbesson L."/>
            <person name="Teles M."/>
            <person name="MacKenzie S."/>
            <person name="Amaro C."/>
        </authorList>
    </citation>
    <scope>NUCLEOTIDE SEQUENCE</scope>
</reference>
<sequence length="71" mass="8619">MTRSSIFTRNETKLMLEQKKGLRFYFYFYKRIAWKDLSEDGMGRRSWGYGERMELGDGDDRKRNCMFPIGF</sequence>
<dbReference type="AlphaFoldDB" id="A0A0E9RB27"/>
<evidence type="ECO:0000313" key="1">
    <source>
        <dbReference type="EMBL" id="JAH26326.1"/>
    </source>
</evidence>
<name>A0A0E9RB27_ANGAN</name>
<reference evidence="1" key="1">
    <citation type="submission" date="2014-11" db="EMBL/GenBank/DDBJ databases">
        <authorList>
            <person name="Amaro Gonzalez C."/>
        </authorList>
    </citation>
    <scope>NUCLEOTIDE SEQUENCE</scope>
</reference>
<proteinExistence type="predicted"/>
<accession>A0A0E9RB27</accession>
<organism evidence="1">
    <name type="scientific">Anguilla anguilla</name>
    <name type="common">European freshwater eel</name>
    <name type="synonym">Muraena anguilla</name>
    <dbReference type="NCBI Taxonomy" id="7936"/>
    <lineage>
        <taxon>Eukaryota</taxon>
        <taxon>Metazoa</taxon>
        <taxon>Chordata</taxon>
        <taxon>Craniata</taxon>
        <taxon>Vertebrata</taxon>
        <taxon>Euteleostomi</taxon>
        <taxon>Actinopterygii</taxon>
        <taxon>Neopterygii</taxon>
        <taxon>Teleostei</taxon>
        <taxon>Anguilliformes</taxon>
        <taxon>Anguillidae</taxon>
        <taxon>Anguilla</taxon>
    </lineage>
</organism>
<dbReference type="EMBL" id="GBXM01082251">
    <property type="protein sequence ID" value="JAH26326.1"/>
    <property type="molecule type" value="Transcribed_RNA"/>
</dbReference>
<protein>
    <submittedName>
        <fullName evidence="1">Uncharacterized protein</fullName>
    </submittedName>
</protein>